<reference evidence="2" key="1">
    <citation type="journal article" date="2021" name="Genome Biol. Evol.">
        <title>The assembled and annotated genome of the fairy-ring fungus Marasmius oreades.</title>
        <authorList>
            <person name="Hiltunen M."/>
            <person name="Ament-Velasquez S.L."/>
            <person name="Johannesson H."/>
        </authorList>
    </citation>
    <scope>NUCLEOTIDE SEQUENCE</scope>
    <source>
        <strain evidence="2">03SP1</strain>
    </source>
</reference>
<gene>
    <name evidence="2" type="ORF">E1B28_005208</name>
</gene>
<dbReference type="KEGG" id="more:E1B28_005208"/>
<keyword evidence="3" id="KW-1185">Reference proteome</keyword>
<dbReference type="Proteomes" id="UP001049176">
    <property type="component" value="Chromosome 2"/>
</dbReference>
<evidence type="ECO:0000313" key="2">
    <source>
        <dbReference type="EMBL" id="KAG7097895.1"/>
    </source>
</evidence>
<proteinExistence type="predicted"/>
<dbReference type="GeneID" id="66074284"/>
<comment type="caution">
    <text evidence="2">The sequence shown here is derived from an EMBL/GenBank/DDBJ whole genome shotgun (WGS) entry which is preliminary data.</text>
</comment>
<protein>
    <submittedName>
        <fullName evidence="2">Uncharacterized protein</fullName>
    </submittedName>
</protein>
<accession>A0A9P7V0D5</accession>
<dbReference type="RefSeq" id="XP_043014365.1">
    <property type="nucleotide sequence ID" value="XM_043149757.1"/>
</dbReference>
<evidence type="ECO:0000313" key="3">
    <source>
        <dbReference type="Proteomes" id="UP001049176"/>
    </source>
</evidence>
<organism evidence="2 3">
    <name type="scientific">Marasmius oreades</name>
    <name type="common">fairy-ring Marasmius</name>
    <dbReference type="NCBI Taxonomy" id="181124"/>
    <lineage>
        <taxon>Eukaryota</taxon>
        <taxon>Fungi</taxon>
        <taxon>Dikarya</taxon>
        <taxon>Basidiomycota</taxon>
        <taxon>Agaricomycotina</taxon>
        <taxon>Agaricomycetes</taxon>
        <taxon>Agaricomycetidae</taxon>
        <taxon>Agaricales</taxon>
        <taxon>Marasmiineae</taxon>
        <taxon>Marasmiaceae</taxon>
        <taxon>Marasmius</taxon>
    </lineage>
</organism>
<sequence>MQELQDNKLLIERAKWISQFRPLERFNTILQIQNTSSFFGHLSDVFNGRKRRENRYLSVIKCLYEPELDLFALLIRTYTVIQHTPNSFAQIQHFLSYESRHDTQITENSFEISNDSVCSPTYRTPSPFSQLSTDSRR</sequence>
<dbReference type="EMBL" id="CM032182">
    <property type="protein sequence ID" value="KAG7097895.1"/>
    <property type="molecule type" value="Genomic_DNA"/>
</dbReference>
<name>A0A9P7V0D5_9AGAR</name>
<evidence type="ECO:0000256" key="1">
    <source>
        <dbReference type="SAM" id="MobiDB-lite"/>
    </source>
</evidence>
<feature type="region of interest" description="Disordered" evidence="1">
    <location>
        <begin position="116"/>
        <end position="137"/>
    </location>
</feature>
<dbReference type="AlphaFoldDB" id="A0A9P7V0D5"/>